<protein>
    <submittedName>
        <fullName evidence="1">Uncharacterized protein</fullName>
    </submittedName>
</protein>
<dbReference type="Proteomes" id="UP000076584">
    <property type="component" value="Unassembled WGS sequence"/>
</dbReference>
<name>A0A167DRI6_COLIC</name>
<accession>A0A167DRI6</accession>
<evidence type="ECO:0000313" key="2">
    <source>
        <dbReference type="Proteomes" id="UP000076584"/>
    </source>
</evidence>
<dbReference type="EMBL" id="LFIW01000911">
    <property type="protein sequence ID" value="KZL84243.1"/>
    <property type="molecule type" value="Genomic_DNA"/>
</dbReference>
<dbReference type="STRING" id="1573173.A0A167DRI6"/>
<organism evidence="1 2">
    <name type="scientific">Colletotrichum incanum</name>
    <name type="common">Soybean anthracnose fungus</name>
    <dbReference type="NCBI Taxonomy" id="1573173"/>
    <lineage>
        <taxon>Eukaryota</taxon>
        <taxon>Fungi</taxon>
        <taxon>Dikarya</taxon>
        <taxon>Ascomycota</taxon>
        <taxon>Pezizomycotina</taxon>
        <taxon>Sordariomycetes</taxon>
        <taxon>Hypocreomycetidae</taxon>
        <taxon>Glomerellales</taxon>
        <taxon>Glomerellaceae</taxon>
        <taxon>Colletotrichum</taxon>
        <taxon>Colletotrichum spaethianum species complex</taxon>
    </lineage>
</organism>
<evidence type="ECO:0000313" key="1">
    <source>
        <dbReference type="EMBL" id="KZL84243.1"/>
    </source>
</evidence>
<comment type="caution">
    <text evidence="1">The sequence shown here is derived from an EMBL/GenBank/DDBJ whole genome shotgun (WGS) entry which is preliminary data.</text>
</comment>
<reference evidence="1 2" key="1">
    <citation type="submission" date="2015-06" db="EMBL/GenBank/DDBJ databases">
        <title>Survival trade-offs in plant roots during colonization by closely related pathogenic and mutualistic fungi.</title>
        <authorList>
            <person name="Hacquard S."/>
            <person name="Kracher B."/>
            <person name="Hiruma K."/>
            <person name="Weinman A."/>
            <person name="Muench P."/>
            <person name="Garrido Oter R."/>
            <person name="Ver Loren van Themaat E."/>
            <person name="Dallerey J.-F."/>
            <person name="Damm U."/>
            <person name="Henrissat B."/>
            <person name="Lespinet O."/>
            <person name="Thon M."/>
            <person name="Kemen E."/>
            <person name="McHardy A.C."/>
            <person name="Schulze-Lefert P."/>
            <person name="O'Connell R.J."/>
        </authorList>
    </citation>
    <scope>NUCLEOTIDE SEQUENCE [LARGE SCALE GENOMIC DNA]</scope>
    <source>
        <strain evidence="1 2">MAFF 238704</strain>
    </source>
</reference>
<gene>
    <name evidence="1" type="ORF">CI238_09906</name>
</gene>
<sequence>MKMLQGIRAEVEINQGYTITVRMLRKRGRPRKGQRIAVRQSPRDLAIKLRLDNVITTLGAPYEESDGIKIDALISQGEHNYIRIYRTRIVREIKNILTKPYEKSRLRLGEGGPSYLGTYYLEDKPEDYKTYLEHHKNDLGITESTYDLYLLYITEGLDNFGITAMQTDDTLSFVTAPFSQKEEEELIRKGLRAKLKTIMS</sequence>
<proteinExistence type="predicted"/>
<dbReference type="AlphaFoldDB" id="A0A167DRI6"/>
<keyword evidence="2" id="KW-1185">Reference proteome</keyword>